<evidence type="ECO:0000313" key="3">
    <source>
        <dbReference type="Proteomes" id="UP000265719"/>
    </source>
</evidence>
<dbReference type="InterPro" id="IPR007055">
    <property type="entry name" value="BON_dom"/>
</dbReference>
<dbReference type="InterPro" id="IPR017080">
    <property type="entry name" value="UCP036990_CBS_BON"/>
</dbReference>
<dbReference type="InterPro" id="IPR000644">
    <property type="entry name" value="CBS_dom"/>
</dbReference>
<dbReference type="AlphaFoldDB" id="A0A399FWP2"/>
<sequence>MDSTVVRDIMTAAPPSVVEDAGFREVVRTLVTHRVSALPVVDRDGRVVGVVSEEDLLHKEEFTGDDDYSPPLRARLRARLSGTDAHAERGEDKALANRADELMSHPAITVFPDTSAAQAARTMERHGVRQLPVVTDDERLAGMVTRRDLLLVFLRDDNDLAREVHAELVAAIRPVRGEPPALSVDDGVVTLWGTVERRSLAQTLIRRVSRLEGVVDVVSDLDWRIDDVVPEYVRWRGSSW</sequence>
<dbReference type="KEGG" id="thao:NI17_019350"/>
<dbReference type="EMBL" id="CP063196">
    <property type="protein sequence ID" value="UOE18903.1"/>
    <property type="molecule type" value="Genomic_DNA"/>
</dbReference>
<keyword evidence="3" id="KW-1185">Reference proteome</keyword>
<dbReference type="Proteomes" id="UP000265719">
    <property type="component" value="Chromosome"/>
</dbReference>
<dbReference type="PIRSF" id="PIRSF036990">
    <property type="entry name" value="UCP036990_CBS_BON"/>
    <property type="match status" value="1"/>
</dbReference>
<dbReference type="PANTHER" id="PTHR43080:SF29">
    <property type="entry name" value="OS02G0818000 PROTEIN"/>
    <property type="match status" value="1"/>
</dbReference>
<dbReference type="CDD" id="cd04586">
    <property type="entry name" value="CBS_pair_BON_assoc"/>
    <property type="match status" value="1"/>
</dbReference>
<evidence type="ECO:0000313" key="2">
    <source>
        <dbReference type="EMBL" id="UOE18903.1"/>
    </source>
</evidence>
<dbReference type="PROSITE" id="PS51371">
    <property type="entry name" value="CBS"/>
    <property type="match status" value="2"/>
</dbReference>
<reference evidence="2" key="1">
    <citation type="submission" date="2020-10" db="EMBL/GenBank/DDBJ databases">
        <title>De novo genome project of the cellulose decomposer Thermobifida halotolerans type strain.</title>
        <authorList>
            <person name="Nagy I."/>
            <person name="Horvath B."/>
            <person name="Kukolya J."/>
            <person name="Nagy I."/>
            <person name="Orsini M."/>
        </authorList>
    </citation>
    <scope>NUCLEOTIDE SEQUENCE</scope>
    <source>
        <strain evidence="2">DSM 44931</strain>
    </source>
</reference>
<keyword evidence="1" id="KW-0129">CBS domain</keyword>
<dbReference type="SMART" id="SM00116">
    <property type="entry name" value="CBS"/>
    <property type="match status" value="2"/>
</dbReference>
<evidence type="ECO:0000256" key="1">
    <source>
        <dbReference type="ARBA" id="ARBA00023122"/>
    </source>
</evidence>
<dbReference type="Gene3D" id="3.10.580.10">
    <property type="entry name" value="CBS-domain"/>
    <property type="match status" value="1"/>
</dbReference>
<proteinExistence type="predicted"/>
<dbReference type="PANTHER" id="PTHR43080">
    <property type="entry name" value="CBS DOMAIN-CONTAINING PROTEIN CBSX3, MITOCHONDRIAL"/>
    <property type="match status" value="1"/>
</dbReference>
<dbReference type="RefSeq" id="WP_068691442.1">
    <property type="nucleotide sequence ID" value="NZ_CP063196.1"/>
</dbReference>
<dbReference type="OrthoDB" id="3626971at2"/>
<protein>
    <submittedName>
        <fullName evidence="2">CBS domain-containing protein</fullName>
    </submittedName>
</protein>
<dbReference type="InterPro" id="IPR046342">
    <property type="entry name" value="CBS_dom_sf"/>
</dbReference>
<dbReference type="Pfam" id="PF04972">
    <property type="entry name" value="BON"/>
    <property type="match status" value="1"/>
</dbReference>
<accession>A0A399FWP2</accession>
<dbReference type="Pfam" id="PF00571">
    <property type="entry name" value="CBS"/>
    <property type="match status" value="2"/>
</dbReference>
<organism evidence="2 3">
    <name type="scientific">Thermobifida halotolerans</name>
    <dbReference type="NCBI Taxonomy" id="483545"/>
    <lineage>
        <taxon>Bacteria</taxon>
        <taxon>Bacillati</taxon>
        <taxon>Actinomycetota</taxon>
        <taxon>Actinomycetes</taxon>
        <taxon>Streptosporangiales</taxon>
        <taxon>Nocardiopsidaceae</taxon>
        <taxon>Thermobifida</taxon>
    </lineage>
</organism>
<gene>
    <name evidence="2" type="ORF">NI17_019350</name>
</gene>
<dbReference type="SUPFAM" id="SSF54631">
    <property type="entry name" value="CBS-domain pair"/>
    <property type="match status" value="1"/>
</dbReference>
<dbReference type="InterPro" id="IPR051257">
    <property type="entry name" value="Diverse_CBS-Domain"/>
</dbReference>
<name>A0A399FWP2_9ACTN</name>